<dbReference type="EMBL" id="MH412657">
    <property type="protein sequence ID" value="AWX67865.1"/>
    <property type="molecule type" value="mRNA"/>
</dbReference>
<dbReference type="AlphaFoldDB" id="A0A2Z4NAH0"/>
<keyword evidence="1" id="KW-0175">Coiled coil</keyword>
<dbReference type="EMBL" id="MN295600">
    <property type="protein sequence ID" value="QEE82883.1"/>
    <property type="molecule type" value="Genomic_DNA"/>
</dbReference>
<sequence>MRVLTALFACVLVLGAFAVTDPEIASVVRKMENSKYGKTLLDTIALQMEAGDPVQDLIDMLQETEDGLERAQDEDDEFIRNEQERCDVDLARLQGEIEDAARRIAELQAELDEKIPIRDEKVRVLGEKNEWKDHLEAKVAEIDSQKVLKDQEWAEEQEQHDQAQYVIEKAKTIIVEALKANSFLQKGNTAFAQVSSHFAKHSKTHFKRQSWSKIFNLLSQITSSAPVQADQGSVQKVIDLCDSLLDKISESREIERRDYQHWMEEYKNFRNQLLDKLVQVNKEIADLEQQIAALNKRIAQCQAEKADQEERFRQKTSEHEDLLQYCDDANVAYAKRRESRNDEREVVSDAIGLLQSKLRTFRQYVSERMGSDVKRAD</sequence>
<name>A0A2Z4NAH0_9CILI</name>
<evidence type="ECO:0000256" key="2">
    <source>
        <dbReference type="SAM" id="SignalP"/>
    </source>
</evidence>
<reference evidence="3" key="1">
    <citation type="journal article" date="2019" name="Fish Shellfish Immunol.">
        <title>Evidence for the role of extrusomes in evading attack by the host immune system in a scuticociliate parasite.</title>
        <authorList>
            <person name="Folgueira I."/>
            <person name="Lamas J."/>
            <person name="De Felipe A.P."/>
            <person name="Sueiro R.A."/>
            <person name="Leiro J.M."/>
        </authorList>
    </citation>
    <scope>NUCLEOTIDE SEQUENCE</scope>
    <source>
        <strain evidence="4">I1</strain>
    </source>
</reference>
<organism evidence="3">
    <name type="scientific">Philasterides dicentrarchi</name>
    <dbReference type="NCBI Taxonomy" id="282688"/>
    <lineage>
        <taxon>Eukaryota</taxon>
        <taxon>Sar</taxon>
        <taxon>Alveolata</taxon>
        <taxon>Ciliophora</taxon>
        <taxon>Intramacronucleata</taxon>
        <taxon>Oligohymenophorea</taxon>
        <taxon>Scuticociliatia</taxon>
        <taxon>Philasterida</taxon>
        <taxon>Philasteridae</taxon>
        <taxon>Philasterides</taxon>
    </lineage>
</organism>
<evidence type="ECO:0000256" key="1">
    <source>
        <dbReference type="SAM" id="Coils"/>
    </source>
</evidence>
<evidence type="ECO:0000313" key="4">
    <source>
        <dbReference type="EMBL" id="QEE82883.1"/>
    </source>
</evidence>
<feature type="coiled-coil region" evidence="1">
    <location>
        <begin position="54"/>
        <end position="110"/>
    </location>
</feature>
<feature type="signal peptide" evidence="2">
    <location>
        <begin position="1"/>
        <end position="18"/>
    </location>
</feature>
<feature type="chain" id="PRO_5036327287" evidence="2">
    <location>
        <begin position="19"/>
        <end position="377"/>
    </location>
</feature>
<protein>
    <submittedName>
        <fullName evidence="3">Trichocyst matrix protein T2-A</fullName>
    </submittedName>
</protein>
<proteinExistence type="evidence at transcript level"/>
<accession>A0A2Z4NAH0</accession>
<keyword evidence="2" id="KW-0732">Signal</keyword>
<dbReference type="SMR" id="A0A2Z4NAH0"/>
<evidence type="ECO:0000313" key="3">
    <source>
        <dbReference type="EMBL" id="AWX67865.1"/>
    </source>
</evidence>
<feature type="coiled-coil region" evidence="1">
    <location>
        <begin position="263"/>
        <end position="318"/>
    </location>
</feature>